<keyword evidence="5" id="KW-1185">Reference proteome</keyword>
<dbReference type="Gene3D" id="1.25.40.10">
    <property type="entry name" value="Tetratricopeptide repeat domain"/>
    <property type="match status" value="4"/>
</dbReference>
<evidence type="ECO:0000256" key="1">
    <source>
        <dbReference type="ARBA" id="ARBA00022737"/>
    </source>
</evidence>
<dbReference type="PANTHER" id="PTHR47447">
    <property type="entry name" value="OS03G0856100 PROTEIN"/>
    <property type="match status" value="1"/>
</dbReference>
<dbReference type="Proteomes" id="UP000604046">
    <property type="component" value="Unassembled WGS sequence"/>
</dbReference>
<dbReference type="InterPro" id="IPR020103">
    <property type="entry name" value="PsdUridine_synth_cat_dom_sf"/>
</dbReference>
<dbReference type="EMBL" id="CAJNDS010002844">
    <property type="protein sequence ID" value="CAE7616230.1"/>
    <property type="molecule type" value="Genomic_DNA"/>
</dbReference>
<dbReference type="GO" id="GO:0003723">
    <property type="term" value="F:RNA binding"/>
    <property type="evidence" value="ECO:0007669"/>
    <property type="project" value="InterPro"/>
</dbReference>
<dbReference type="GO" id="GO:0001522">
    <property type="term" value="P:pseudouridine synthesis"/>
    <property type="evidence" value="ECO:0007669"/>
    <property type="project" value="InterPro"/>
</dbReference>
<evidence type="ECO:0000259" key="3">
    <source>
        <dbReference type="Pfam" id="PF00849"/>
    </source>
</evidence>
<evidence type="ECO:0000313" key="4">
    <source>
        <dbReference type="EMBL" id="CAE7616230.1"/>
    </source>
</evidence>
<dbReference type="OrthoDB" id="412851at2759"/>
<dbReference type="Gene3D" id="3.30.2350.10">
    <property type="entry name" value="Pseudouridine synthase"/>
    <property type="match status" value="1"/>
</dbReference>
<organism evidence="4 5">
    <name type="scientific">Symbiodinium natans</name>
    <dbReference type="NCBI Taxonomy" id="878477"/>
    <lineage>
        <taxon>Eukaryota</taxon>
        <taxon>Sar</taxon>
        <taxon>Alveolata</taxon>
        <taxon>Dinophyceae</taxon>
        <taxon>Suessiales</taxon>
        <taxon>Symbiodiniaceae</taxon>
        <taxon>Symbiodinium</taxon>
    </lineage>
</organism>
<dbReference type="PROSITE" id="PS51375">
    <property type="entry name" value="PPR"/>
    <property type="match status" value="1"/>
</dbReference>
<feature type="repeat" description="PPR" evidence="2">
    <location>
        <begin position="345"/>
        <end position="379"/>
    </location>
</feature>
<proteinExistence type="predicted"/>
<reference evidence="4" key="1">
    <citation type="submission" date="2021-02" db="EMBL/GenBank/DDBJ databases">
        <authorList>
            <person name="Dougan E. K."/>
            <person name="Rhodes N."/>
            <person name="Thang M."/>
            <person name="Chan C."/>
        </authorList>
    </citation>
    <scope>NUCLEOTIDE SEQUENCE</scope>
</reference>
<dbReference type="InterPro" id="IPR011990">
    <property type="entry name" value="TPR-like_helical_dom_sf"/>
</dbReference>
<evidence type="ECO:0000313" key="5">
    <source>
        <dbReference type="Proteomes" id="UP000604046"/>
    </source>
</evidence>
<gene>
    <name evidence="4" type="primary">rluC</name>
    <name evidence="4" type="ORF">SNAT2548_LOCUS35029</name>
</gene>
<dbReference type="InterPro" id="IPR002885">
    <property type="entry name" value="PPR_rpt"/>
</dbReference>
<evidence type="ECO:0000256" key="2">
    <source>
        <dbReference type="PROSITE-ProRule" id="PRU00708"/>
    </source>
</evidence>
<accession>A0A812VDF0</accession>
<dbReference type="GO" id="GO:0009982">
    <property type="term" value="F:pseudouridine synthase activity"/>
    <property type="evidence" value="ECO:0007669"/>
    <property type="project" value="InterPro"/>
</dbReference>
<comment type="caution">
    <text evidence="4">The sequence shown here is derived from an EMBL/GenBank/DDBJ whole genome shotgun (WGS) entry which is preliminary data.</text>
</comment>
<feature type="domain" description="Pseudouridine synthase RsuA/RluA-like" evidence="3">
    <location>
        <begin position="900"/>
        <end position="1049"/>
    </location>
</feature>
<dbReference type="SUPFAM" id="SSF55120">
    <property type="entry name" value="Pseudouridine synthase"/>
    <property type="match status" value="1"/>
</dbReference>
<keyword evidence="1" id="KW-0677">Repeat</keyword>
<dbReference type="InterPro" id="IPR006145">
    <property type="entry name" value="PsdUridine_synth_RsuA/RluA"/>
</dbReference>
<dbReference type="AlphaFoldDB" id="A0A812VDF0"/>
<sequence>MRLTGPTTETCWDALKLKQHSKSAGWRDAIGLLRVAGSLLARPNLFTYTLGIRSLKKSSRWRDATALLQFLVGIQGIQPDTVCVGTVLSTCKKWVTALHFLERLEMTAVRVGGVMLGQATSSCMRQMLWERAAQLLCTFSDARSIPDSQSFTAGIQACVAEWCVALQKLEEMGVLRMCVDDIATKAAMNSLTQAGLWQKMLQMFTRLDDIDELSCSSCKTACMKSATWVMPLTLLDSGFSLRLGLDIIDMSTVISACEKGRKWAGSVALLHDAQQSKLRIDAVCWDGSMPSGEPTWQLVLFMMQEAARSALASRTCSYNRGISACHRSSQWQLAHGLLKGGLQPDALSYNSAVAAFRVSSQWQEALRAHQAMVEDAVLPDALTEKTVASSLASQSWRYALLLISMSKSSKLNSSTTGLQSVAANWVGWQQACASCALMMQEGVSCDRSTYTSWISTCASATMWLRAITLYKSTMLNTVQPDSVWQPIISASTDQWRQALEFISRLGRLQSTPLWRQYLPSAASKVRWRALVLALMRFQEANGEPDLKLSGVLCESTTRAGWRKVMALVHQFGLQQISMDAFLYSSAMSSCRSSQSGKWSLVRALLDRSTRCSQCDTVVWNSFLASRGVLWPTALSTLSDMGSAGYKADTISYNCIVAACREQWQLVVASYEHMASLSLELDVAFSSAIDCCKHSLQLQVGRRILDGAKQISCIMRFWAMAQMSILTDLSSCFADVLRQVATRMLTCAEVSKLWWATASLGLHHSEMLRHLETHSTRLLSRFTLEELVAVAMGACTTAADAQFLRALQFEVTSRAEALERQEETAPQVILQQLVGILWALNFAVPVRHRVFVCFRQLFRRLASLLDVVSLSEDSGARTIHSTLDRHLTSPAVVLTLSDCLVTAKPAGWEVYGDTKLQMLPYIQTLLGELPIHQDPEHAFGFLHRLDIPSSGLILSASTYTALYDLQLQLVSGRLLRDYVVLCHGHVPKHLSEIQVRLQLNDVATAGAQGKAARTLVHVVARTSNTEGMAFSLTLVRILTGRLHQIRSHFAFVGHPTASDGKYTTASTFGADLGICPRNFLHRYHLSFEDRRGCTHRVFMHLPADLCNCLKSLTALDEATSQQLEKWVLGQEQFWEEFVPDG</sequence>
<protein>
    <submittedName>
        <fullName evidence="4">RluC protein</fullName>
    </submittedName>
</protein>
<dbReference type="CDD" id="cd02869">
    <property type="entry name" value="PseudoU_synth_RluA_like"/>
    <property type="match status" value="1"/>
</dbReference>
<dbReference type="PANTHER" id="PTHR47447:SF17">
    <property type="entry name" value="OS12G0638900 PROTEIN"/>
    <property type="match status" value="1"/>
</dbReference>
<name>A0A812VDF0_9DINO</name>
<dbReference type="Pfam" id="PF00849">
    <property type="entry name" value="PseudoU_synth_2"/>
    <property type="match status" value="1"/>
</dbReference>